<dbReference type="InterPro" id="IPR051430">
    <property type="entry name" value="Fungal_TF_Env_Response"/>
</dbReference>
<dbReference type="EMBL" id="CVQH01000001">
    <property type="protein sequence ID" value="CRJ80457.1"/>
    <property type="molecule type" value="Genomic_DNA"/>
</dbReference>
<dbReference type="CDD" id="cd12148">
    <property type="entry name" value="fungal_TF_MHR"/>
    <property type="match status" value="1"/>
</dbReference>
<dbReference type="InterPro" id="IPR036864">
    <property type="entry name" value="Zn2-C6_fun-type_DNA-bd_sf"/>
</dbReference>
<name>A0A0G4KDV4_VERLO</name>
<feature type="region of interest" description="Disordered" evidence="7">
    <location>
        <begin position="1"/>
        <end position="23"/>
    </location>
</feature>
<gene>
    <name evidence="9" type="ORF">BN1708_000259</name>
</gene>
<dbReference type="PANTHER" id="PTHR31944:SF131">
    <property type="entry name" value="HEME-RESPONSIVE ZINC FINGER TRANSCRIPTION FACTOR HAP1"/>
    <property type="match status" value="1"/>
</dbReference>
<dbReference type="Gene3D" id="4.10.240.10">
    <property type="entry name" value="Zn(2)-C6 fungal-type DNA-binding domain"/>
    <property type="match status" value="1"/>
</dbReference>
<dbReference type="GO" id="GO:0001228">
    <property type="term" value="F:DNA-binding transcription activator activity, RNA polymerase II-specific"/>
    <property type="evidence" value="ECO:0007669"/>
    <property type="project" value="TreeGrafter"/>
</dbReference>
<evidence type="ECO:0000256" key="4">
    <source>
        <dbReference type="ARBA" id="ARBA00023125"/>
    </source>
</evidence>
<dbReference type="PANTHER" id="PTHR31944">
    <property type="entry name" value="HEME-RESPONSIVE ZINC FINGER TRANSCRIPTION FACTOR HAP1"/>
    <property type="match status" value="1"/>
</dbReference>
<dbReference type="InterPro" id="IPR007219">
    <property type="entry name" value="XnlR_reg_dom"/>
</dbReference>
<proteinExistence type="predicted"/>
<evidence type="ECO:0000256" key="6">
    <source>
        <dbReference type="ARBA" id="ARBA00023242"/>
    </source>
</evidence>
<keyword evidence="5" id="KW-0804">Transcription</keyword>
<dbReference type="PROSITE" id="PS50048">
    <property type="entry name" value="ZN2_CY6_FUNGAL_2"/>
    <property type="match status" value="1"/>
</dbReference>
<evidence type="ECO:0000313" key="9">
    <source>
        <dbReference type="EMBL" id="CRJ80457.1"/>
    </source>
</evidence>
<sequence length="849" mass="94459">MSAYVTDMATPSANHAPDVSTPGLAPHAAAAVAPMGLSPNSIAYDAQGLPMHSPVPHSAAHATASTPTSTNPSAARSVKRPRPVKSCTECRKRKLKCDRNLPCAQCQKSHRNCRYSAEHDSSALSDASDAEPSDAQRPAKRNCAPVGGQGNNAGSANLGPPFSSARNGDINGASPLQELASRVDRLENHVLIKSPSAAEMPRLPLSPATIRGLTVKQGALQTRFFGQSSVRVLMNLFDEAKEFLATHADSAEFRDLMSALSRLHKLILDSYKESLTPMTVYVESTTPVRGRMQHVLPKREVCDKLLGSYIHTTETIYRIIHMPTFMAQYEMYWDGKLQGDTFLPQLLAICATGSRFEAKSKGLRKSIGTEFDGVHIPTACELVKSWLHSLKGKQLIDFTTLQTEMLLLQAMRMTAARPQVLWTQLGAILRMAMTMGMHRDPSEFEPQIPVFSAEMRRRMWFSILELDLHVSLVCSLPCSIREGDFTCKPPSNLDDKELFPEMVELPPSRPIDHGTDNQIQCYAAMTVGFRLKVVHMLNRIDSIRDYNEVLELGAKLELISEDIGYLFPRNNSLSDSEQSKMWRCRVVLDMHIRRPLLALYRPFALGSVDAPAQITRAYLTSSMVILQYLDELDPMLAHYQSVSDMYHLVLKRDMLQASLSLCYYIRAGLQSNAGPYSNLKLAALSPEPFDDARSYRAETPALWSPVRLIKTVDKSMDLLMRNVGGGDVKDIVALSVVLASVQTTAHEQKLHEIRRMLTVVLETCMRATNTNPELVHPPLPHPPPPLSINNNHPYLQAQVPGQQPPHYMLHPNAMAAAPTQDEETMIWDLEGLDPSWNLYWDQIMPLWSS</sequence>
<dbReference type="CDD" id="cd00067">
    <property type="entry name" value="GAL4"/>
    <property type="match status" value="1"/>
</dbReference>
<keyword evidence="4" id="KW-0238">DNA-binding</keyword>
<feature type="compositionally biased region" description="Low complexity" evidence="7">
    <location>
        <begin position="53"/>
        <end position="76"/>
    </location>
</feature>
<dbReference type="Pfam" id="PF04082">
    <property type="entry name" value="Fungal_trans"/>
    <property type="match status" value="1"/>
</dbReference>
<organism evidence="9 10">
    <name type="scientific">Verticillium longisporum</name>
    <name type="common">Verticillium dahliae var. longisporum</name>
    <dbReference type="NCBI Taxonomy" id="100787"/>
    <lineage>
        <taxon>Eukaryota</taxon>
        <taxon>Fungi</taxon>
        <taxon>Dikarya</taxon>
        <taxon>Ascomycota</taxon>
        <taxon>Pezizomycotina</taxon>
        <taxon>Sordariomycetes</taxon>
        <taxon>Hypocreomycetidae</taxon>
        <taxon>Glomerellales</taxon>
        <taxon>Plectosphaerellaceae</taxon>
        <taxon>Verticillium</taxon>
    </lineage>
</organism>
<dbReference type="PROSITE" id="PS00463">
    <property type="entry name" value="ZN2_CY6_FUNGAL_1"/>
    <property type="match status" value="1"/>
</dbReference>
<dbReference type="GO" id="GO:0008270">
    <property type="term" value="F:zinc ion binding"/>
    <property type="evidence" value="ECO:0007669"/>
    <property type="project" value="InterPro"/>
</dbReference>
<reference evidence="9 10" key="1">
    <citation type="submission" date="2015-05" db="EMBL/GenBank/DDBJ databases">
        <authorList>
            <person name="Wang D.B."/>
            <person name="Wang M."/>
        </authorList>
    </citation>
    <scope>NUCLEOTIDE SEQUENCE [LARGE SCALE GENOMIC DNA]</scope>
    <source>
        <strain evidence="9">VL1</strain>
    </source>
</reference>
<dbReference type="Proteomes" id="UP000044602">
    <property type="component" value="Unassembled WGS sequence"/>
</dbReference>
<dbReference type="STRING" id="100787.A0A0G4KDV4"/>
<dbReference type="GO" id="GO:0006351">
    <property type="term" value="P:DNA-templated transcription"/>
    <property type="evidence" value="ECO:0007669"/>
    <property type="project" value="InterPro"/>
</dbReference>
<dbReference type="GO" id="GO:0005634">
    <property type="term" value="C:nucleus"/>
    <property type="evidence" value="ECO:0007669"/>
    <property type="project" value="TreeGrafter"/>
</dbReference>
<dbReference type="SMART" id="SM00066">
    <property type="entry name" value="GAL4"/>
    <property type="match status" value="1"/>
</dbReference>
<keyword evidence="6" id="KW-0539">Nucleus</keyword>
<feature type="domain" description="Zn(2)-C6 fungal-type" evidence="8">
    <location>
        <begin position="86"/>
        <end position="115"/>
    </location>
</feature>
<evidence type="ECO:0000256" key="2">
    <source>
        <dbReference type="ARBA" id="ARBA00022833"/>
    </source>
</evidence>
<keyword evidence="10" id="KW-1185">Reference proteome</keyword>
<dbReference type="SUPFAM" id="SSF57701">
    <property type="entry name" value="Zn2/Cys6 DNA-binding domain"/>
    <property type="match status" value="1"/>
</dbReference>
<feature type="region of interest" description="Disordered" evidence="7">
    <location>
        <begin position="124"/>
        <end position="173"/>
    </location>
</feature>
<protein>
    <recommendedName>
        <fullName evidence="8">Zn(2)-C6 fungal-type domain-containing protein</fullName>
    </recommendedName>
</protein>
<evidence type="ECO:0000313" key="10">
    <source>
        <dbReference type="Proteomes" id="UP000044602"/>
    </source>
</evidence>
<keyword evidence="3" id="KW-0805">Transcription regulation</keyword>
<evidence type="ECO:0000256" key="3">
    <source>
        <dbReference type="ARBA" id="ARBA00023015"/>
    </source>
</evidence>
<evidence type="ECO:0000256" key="5">
    <source>
        <dbReference type="ARBA" id="ARBA00023163"/>
    </source>
</evidence>
<dbReference type="Pfam" id="PF00172">
    <property type="entry name" value="Zn_clus"/>
    <property type="match status" value="1"/>
</dbReference>
<keyword evidence="1" id="KW-0479">Metal-binding</keyword>
<dbReference type="AlphaFoldDB" id="A0A0G4KDV4"/>
<evidence type="ECO:0000256" key="1">
    <source>
        <dbReference type="ARBA" id="ARBA00022723"/>
    </source>
</evidence>
<evidence type="ECO:0000259" key="8">
    <source>
        <dbReference type="PROSITE" id="PS50048"/>
    </source>
</evidence>
<dbReference type="SMART" id="SM00906">
    <property type="entry name" value="Fungal_trans"/>
    <property type="match status" value="1"/>
</dbReference>
<keyword evidence="2" id="KW-0862">Zinc</keyword>
<evidence type="ECO:0000256" key="7">
    <source>
        <dbReference type="SAM" id="MobiDB-lite"/>
    </source>
</evidence>
<accession>A0A0G4KDV4</accession>
<feature type="region of interest" description="Disordered" evidence="7">
    <location>
        <begin position="53"/>
        <end position="85"/>
    </location>
</feature>
<dbReference type="GO" id="GO:0000978">
    <property type="term" value="F:RNA polymerase II cis-regulatory region sequence-specific DNA binding"/>
    <property type="evidence" value="ECO:0007669"/>
    <property type="project" value="TreeGrafter"/>
</dbReference>
<dbReference type="InterPro" id="IPR001138">
    <property type="entry name" value="Zn2Cys6_DnaBD"/>
</dbReference>